<dbReference type="SUPFAM" id="SSF48613">
    <property type="entry name" value="Heme oxygenase-like"/>
    <property type="match status" value="1"/>
</dbReference>
<sequence>MAATAQDVLAEAVRRLAPGTGANRLVPLIAEGRAPLDSIAALALEQHHIIPADRTGYRLLRDRCAQRPAEAAYFAALAAGEDLALQRLPALLAACGQDETAIAAYEPKAGCQAYPAYTAWLALNAEPVDVVVAVTANFAAFSGYCATVAHALRTHYGFSGQDCGFFDLFAAPDPEGERRAVAAVNAGLEAGRYTPVLAHRHGRLLQAYELMFWNTLAP</sequence>
<gene>
    <name evidence="1" type="ORF">AB0L16_17705</name>
</gene>
<comment type="caution">
    <text evidence="1">The sequence shown here is derived from an EMBL/GenBank/DDBJ whole genome shotgun (WGS) entry which is preliminary data.</text>
</comment>
<dbReference type="Gene3D" id="1.20.910.10">
    <property type="entry name" value="Heme oxygenase-like"/>
    <property type="match status" value="1"/>
</dbReference>
<proteinExistence type="predicted"/>
<evidence type="ECO:0000313" key="1">
    <source>
        <dbReference type="EMBL" id="MEV5508285.1"/>
    </source>
</evidence>
<evidence type="ECO:0000313" key="2">
    <source>
        <dbReference type="Proteomes" id="UP001552594"/>
    </source>
</evidence>
<reference evidence="1 2" key="1">
    <citation type="submission" date="2024-06" db="EMBL/GenBank/DDBJ databases">
        <title>The Natural Products Discovery Center: Release of the First 8490 Sequenced Strains for Exploring Actinobacteria Biosynthetic Diversity.</title>
        <authorList>
            <person name="Kalkreuter E."/>
            <person name="Kautsar S.A."/>
            <person name="Yang D."/>
            <person name="Bader C.D."/>
            <person name="Teijaro C.N."/>
            <person name="Fluegel L."/>
            <person name="Davis C.M."/>
            <person name="Simpson J.R."/>
            <person name="Lauterbach L."/>
            <person name="Steele A.D."/>
            <person name="Gui C."/>
            <person name="Meng S."/>
            <person name="Li G."/>
            <person name="Viehrig K."/>
            <person name="Ye F."/>
            <person name="Su P."/>
            <person name="Kiefer A.F."/>
            <person name="Nichols A."/>
            <person name="Cepeda A.J."/>
            <person name="Yan W."/>
            <person name="Fan B."/>
            <person name="Jiang Y."/>
            <person name="Adhikari A."/>
            <person name="Zheng C.-J."/>
            <person name="Schuster L."/>
            <person name="Cowan T.M."/>
            <person name="Smanski M.J."/>
            <person name="Chevrette M.G."/>
            <person name="De Carvalho L.P.S."/>
            <person name="Shen B."/>
        </authorList>
    </citation>
    <scope>NUCLEOTIDE SEQUENCE [LARGE SCALE GENOMIC DNA]</scope>
    <source>
        <strain evidence="1 2">NPDC052347</strain>
    </source>
</reference>
<organism evidence="1 2">
    <name type="scientific">Streptomyces orinoci</name>
    <name type="common">Streptoverticillium orinoci</name>
    <dbReference type="NCBI Taxonomy" id="67339"/>
    <lineage>
        <taxon>Bacteria</taxon>
        <taxon>Bacillati</taxon>
        <taxon>Actinomycetota</taxon>
        <taxon>Actinomycetes</taxon>
        <taxon>Kitasatosporales</taxon>
        <taxon>Streptomycetaceae</taxon>
        <taxon>Streptomyces</taxon>
    </lineage>
</organism>
<dbReference type="RefSeq" id="WP_109280337.1">
    <property type="nucleotide sequence ID" value="NZ_JBFAUK010000013.1"/>
</dbReference>
<protein>
    <submittedName>
        <fullName evidence="1">Transcriptional regulator</fullName>
    </submittedName>
</protein>
<dbReference type="Proteomes" id="UP001552594">
    <property type="component" value="Unassembled WGS sequence"/>
</dbReference>
<accession>A0ABV3K3A3</accession>
<dbReference type="InterPro" id="IPR016084">
    <property type="entry name" value="Haem_Oase-like_multi-hlx"/>
</dbReference>
<name>A0ABV3K3A3_STRON</name>
<dbReference type="EMBL" id="JBFAUK010000013">
    <property type="protein sequence ID" value="MEV5508285.1"/>
    <property type="molecule type" value="Genomic_DNA"/>
</dbReference>
<keyword evidence="2" id="KW-1185">Reference proteome</keyword>